<dbReference type="OrthoDB" id="9764363at2"/>
<name>A7HR15_PARL1</name>
<dbReference type="HOGENOM" id="CLU_046540_1_0_5"/>
<dbReference type="Pfam" id="PF01343">
    <property type="entry name" value="Peptidase_S49"/>
    <property type="match status" value="1"/>
</dbReference>
<dbReference type="CDD" id="cd07023">
    <property type="entry name" value="S49_Sppa_N_C"/>
    <property type="match status" value="1"/>
</dbReference>
<dbReference type="STRING" id="402881.Plav_0725"/>
<accession>A7HR15</accession>
<feature type="domain" description="Peptidase S49" evidence="5">
    <location>
        <begin position="94"/>
        <end position="234"/>
    </location>
</feature>
<keyword evidence="2" id="KW-0645">Protease</keyword>
<dbReference type="InterPro" id="IPR047272">
    <property type="entry name" value="S49_SppA_C"/>
</dbReference>
<keyword evidence="7" id="KW-1185">Reference proteome</keyword>
<dbReference type="SUPFAM" id="SSF52096">
    <property type="entry name" value="ClpP/crotonase"/>
    <property type="match status" value="1"/>
</dbReference>
<sequence>MKNIIAPYLPSPLRKRVAPDWEPKPVVAVVRLSGTIGPSQPLRGGLNLAAVAAPLEAAFSMRNVKAVALLINSPGGSPVQSSLIYKRIRALAEEKSVPVYAFAEDVAASGGYMIACAADEIYADESSIVGSIGVVSAGFGFTGLIEKLGVERRVHTAGESKAMLDPFQPEREEDVRRLEALQLDVHENFKKLVRGARGERLKADDPAIFSGEFWAGQGAVERGLIDGLGDVRSKMRSLFGENVKLRLVSPRTPWWRPGGGIASSRFGGLSEGFGAGFASQIGEGLIAAAERRSLWSRFGL</sequence>
<dbReference type="PANTHER" id="PTHR42987:SF8">
    <property type="entry name" value="PROTEINASE"/>
    <property type="match status" value="1"/>
</dbReference>
<reference evidence="6 7" key="1">
    <citation type="journal article" date="2011" name="Stand. Genomic Sci.">
        <title>Complete genome sequence of Parvibaculum lavamentivorans type strain (DS-1(T)).</title>
        <authorList>
            <person name="Schleheck D."/>
            <person name="Weiss M."/>
            <person name="Pitluck S."/>
            <person name="Bruce D."/>
            <person name="Land M.L."/>
            <person name="Han S."/>
            <person name="Saunders E."/>
            <person name="Tapia R."/>
            <person name="Detter C."/>
            <person name="Brettin T."/>
            <person name="Han J."/>
            <person name="Woyke T."/>
            <person name="Goodwin L."/>
            <person name="Pennacchio L."/>
            <person name="Nolan M."/>
            <person name="Cook A.M."/>
            <person name="Kjelleberg S."/>
            <person name="Thomas T."/>
        </authorList>
    </citation>
    <scope>NUCLEOTIDE SEQUENCE [LARGE SCALE GENOMIC DNA]</scope>
    <source>
        <strain evidence="7">DS-1 / DSM 13023 / NCIMB 13966</strain>
    </source>
</reference>
<dbReference type="AlphaFoldDB" id="A7HR15"/>
<dbReference type="Gene3D" id="6.20.330.10">
    <property type="match status" value="1"/>
</dbReference>
<gene>
    <name evidence="6" type="ordered locus">Plav_0725</name>
</gene>
<dbReference type="eggNOG" id="COG0616">
    <property type="taxonomic scope" value="Bacteria"/>
</dbReference>
<keyword evidence="4" id="KW-0720">Serine protease</keyword>
<evidence type="ECO:0000256" key="4">
    <source>
        <dbReference type="ARBA" id="ARBA00022825"/>
    </source>
</evidence>
<dbReference type="GO" id="GO:0006508">
    <property type="term" value="P:proteolysis"/>
    <property type="evidence" value="ECO:0007669"/>
    <property type="project" value="UniProtKB-KW"/>
</dbReference>
<dbReference type="KEGG" id="pla:Plav_0725"/>
<evidence type="ECO:0000259" key="5">
    <source>
        <dbReference type="Pfam" id="PF01343"/>
    </source>
</evidence>
<dbReference type="PANTHER" id="PTHR42987">
    <property type="entry name" value="PEPTIDASE S49"/>
    <property type="match status" value="1"/>
</dbReference>
<dbReference type="EMBL" id="CP000774">
    <property type="protein sequence ID" value="ABS62348.1"/>
    <property type="molecule type" value="Genomic_DNA"/>
</dbReference>
<organism evidence="6 7">
    <name type="scientific">Parvibaculum lavamentivorans (strain DS-1 / DSM 13023 / NCIMB 13966)</name>
    <dbReference type="NCBI Taxonomy" id="402881"/>
    <lineage>
        <taxon>Bacteria</taxon>
        <taxon>Pseudomonadati</taxon>
        <taxon>Pseudomonadota</taxon>
        <taxon>Alphaproteobacteria</taxon>
        <taxon>Hyphomicrobiales</taxon>
        <taxon>Parvibaculaceae</taxon>
        <taxon>Parvibaculum</taxon>
    </lineage>
</organism>
<evidence type="ECO:0000256" key="2">
    <source>
        <dbReference type="ARBA" id="ARBA00022670"/>
    </source>
</evidence>
<proteinExistence type="inferred from homology"/>
<evidence type="ECO:0000256" key="3">
    <source>
        <dbReference type="ARBA" id="ARBA00022801"/>
    </source>
</evidence>
<evidence type="ECO:0000313" key="6">
    <source>
        <dbReference type="EMBL" id="ABS62348.1"/>
    </source>
</evidence>
<dbReference type="RefSeq" id="WP_011995639.1">
    <property type="nucleotide sequence ID" value="NC_009719.1"/>
</dbReference>
<dbReference type="InterPro" id="IPR029045">
    <property type="entry name" value="ClpP/crotonase-like_dom_sf"/>
</dbReference>
<dbReference type="Gene3D" id="3.90.226.10">
    <property type="entry name" value="2-enoyl-CoA Hydratase, Chain A, domain 1"/>
    <property type="match status" value="1"/>
</dbReference>
<comment type="similarity">
    <text evidence="1">Belongs to the peptidase S49 family.</text>
</comment>
<keyword evidence="3" id="KW-0378">Hydrolase</keyword>
<dbReference type="InterPro" id="IPR002142">
    <property type="entry name" value="Peptidase_S49"/>
</dbReference>
<evidence type="ECO:0000313" key="7">
    <source>
        <dbReference type="Proteomes" id="UP000006377"/>
    </source>
</evidence>
<evidence type="ECO:0000256" key="1">
    <source>
        <dbReference type="ARBA" id="ARBA00008683"/>
    </source>
</evidence>
<dbReference type="Proteomes" id="UP000006377">
    <property type="component" value="Chromosome"/>
</dbReference>
<dbReference type="GO" id="GO:0008236">
    <property type="term" value="F:serine-type peptidase activity"/>
    <property type="evidence" value="ECO:0007669"/>
    <property type="project" value="UniProtKB-KW"/>
</dbReference>
<protein>
    <submittedName>
        <fullName evidence="6">Peptidase S49</fullName>
    </submittedName>
</protein>